<evidence type="ECO:0000256" key="4">
    <source>
        <dbReference type="PIRSR" id="PIRSR015582-1"/>
    </source>
</evidence>
<feature type="binding site" evidence="5">
    <location>
        <position position="135"/>
    </location>
    <ligand>
        <name>Mg(2+)</name>
        <dbReference type="ChEBI" id="CHEBI:18420"/>
    </ligand>
</feature>
<gene>
    <name evidence="7" type="ORF">BJ960_002411</name>
</gene>
<dbReference type="PANTHER" id="PTHR32308:SF10">
    <property type="entry name" value="CITRATE LYASE SUBUNIT BETA"/>
    <property type="match status" value="1"/>
</dbReference>
<organism evidence="7 8">
    <name type="scientific">Leucobacter aridicollis</name>
    <dbReference type="NCBI Taxonomy" id="283878"/>
    <lineage>
        <taxon>Bacteria</taxon>
        <taxon>Bacillati</taxon>
        <taxon>Actinomycetota</taxon>
        <taxon>Actinomycetes</taxon>
        <taxon>Micrococcales</taxon>
        <taxon>Microbacteriaceae</taxon>
        <taxon>Leucobacter</taxon>
    </lineage>
</organism>
<evidence type="ECO:0000313" key="7">
    <source>
        <dbReference type="EMBL" id="NYD27608.1"/>
    </source>
</evidence>
<dbReference type="AlphaFoldDB" id="A0A852R9T8"/>
<name>A0A852R9T8_9MICO</name>
<evidence type="ECO:0000256" key="3">
    <source>
        <dbReference type="ARBA" id="ARBA00022842"/>
    </source>
</evidence>
<feature type="domain" description="HpcH/HpaI aldolase/citrate lyase" evidence="6">
    <location>
        <begin position="7"/>
        <end position="208"/>
    </location>
</feature>
<dbReference type="InterPro" id="IPR011206">
    <property type="entry name" value="Citrate_lyase_beta/mcl1/mcl2"/>
</dbReference>
<dbReference type="InterPro" id="IPR005000">
    <property type="entry name" value="Aldolase/citrate-lyase_domain"/>
</dbReference>
<feature type="binding site" evidence="5">
    <location>
        <position position="109"/>
    </location>
    <ligand>
        <name>Mg(2+)</name>
        <dbReference type="ChEBI" id="CHEBI:18420"/>
    </ligand>
</feature>
<comment type="caution">
    <text evidence="7">The sequence shown here is derived from an EMBL/GenBank/DDBJ whole genome shotgun (WGS) entry which is preliminary data.</text>
</comment>
<dbReference type="InterPro" id="IPR040442">
    <property type="entry name" value="Pyrv_kinase-like_dom_sf"/>
</dbReference>
<dbReference type="Proteomes" id="UP000586095">
    <property type="component" value="Unassembled WGS sequence"/>
</dbReference>
<evidence type="ECO:0000259" key="6">
    <source>
        <dbReference type="Pfam" id="PF03328"/>
    </source>
</evidence>
<dbReference type="PIRSF" id="PIRSF015582">
    <property type="entry name" value="Cit_lyase_B"/>
    <property type="match status" value="1"/>
</dbReference>
<keyword evidence="2 5" id="KW-0479">Metal-binding</keyword>
<dbReference type="InterPro" id="IPR015813">
    <property type="entry name" value="Pyrv/PenolPyrv_kinase-like_dom"/>
</dbReference>
<dbReference type="GO" id="GO:0006107">
    <property type="term" value="P:oxaloacetate metabolic process"/>
    <property type="evidence" value="ECO:0007669"/>
    <property type="project" value="TreeGrafter"/>
</dbReference>
<evidence type="ECO:0000313" key="8">
    <source>
        <dbReference type="Proteomes" id="UP000586095"/>
    </source>
</evidence>
<dbReference type="EC" id="4.1.3.34" evidence="7"/>
<keyword evidence="8" id="KW-1185">Reference proteome</keyword>
<dbReference type="GO" id="GO:0008816">
    <property type="term" value="F:citryl-CoA lyase activity"/>
    <property type="evidence" value="ECO:0007669"/>
    <property type="project" value="UniProtKB-EC"/>
</dbReference>
<feature type="binding site" evidence="4">
    <location>
        <position position="109"/>
    </location>
    <ligand>
        <name>substrate</name>
    </ligand>
</feature>
<sequence>MITGPALLFCPGDRPDRYAKAFDRADSVIIDLEDAVAPTDKQTARAALVATPLDPDRVIVRVNPRSSEFFDADLAAVAQTPYRAIMLPKAERPSDLDGLEGYEVIALCETPVGIRDVDALAADPRVAALTWGAEDLVAGIGGFKSRTPDGRLGKLAEYARARVLIAAAAAGKPAFDTVRTDLADDEGLREEASEAAASGFRGAMCLHPRQVPVLREAYLPDAAAIEWATGVLAAWANAPSGVFAYNGQMIDEPLLRQARRIAEVADAAEDAATGEASGAGSTPGAAG</sequence>
<protein>
    <submittedName>
        <fullName evidence="7">Citrate lyase subunit beta/citryl-CoA lyase</fullName>
        <ecNumber evidence="7">4.1.3.34</ecNumber>
    </submittedName>
</protein>
<keyword evidence="7" id="KW-0456">Lyase</keyword>
<evidence type="ECO:0000256" key="5">
    <source>
        <dbReference type="PIRSR" id="PIRSR015582-2"/>
    </source>
</evidence>
<feature type="binding site" evidence="4">
    <location>
        <position position="61"/>
    </location>
    <ligand>
        <name>substrate</name>
    </ligand>
</feature>
<proteinExistence type="predicted"/>
<dbReference type="EMBL" id="JACCBD010000001">
    <property type="protein sequence ID" value="NYD27608.1"/>
    <property type="molecule type" value="Genomic_DNA"/>
</dbReference>
<reference evidence="7 8" key="1">
    <citation type="submission" date="2020-07" db="EMBL/GenBank/DDBJ databases">
        <title>Sequencing the genomes of 1000 actinobacteria strains.</title>
        <authorList>
            <person name="Klenk H.-P."/>
        </authorList>
    </citation>
    <scope>NUCLEOTIDE SEQUENCE [LARGE SCALE GENOMIC DNA]</scope>
    <source>
        <strain evidence="7 8">DSM 17380</strain>
    </source>
</reference>
<accession>A0A852R9T8</accession>
<evidence type="ECO:0000256" key="1">
    <source>
        <dbReference type="ARBA" id="ARBA00001946"/>
    </source>
</evidence>
<comment type="cofactor">
    <cofactor evidence="1">
        <name>Mg(2+)</name>
        <dbReference type="ChEBI" id="CHEBI:18420"/>
    </cofactor>
</comment>
<dbReference type="Pfam" id="PF03328">
    <property type="entry name" value="HpcH_HpaI"/>
    <property type="match status" value="1"/>
</dbReference>
<keyword evidence="3 5" id="KW-0460">Magnesium</keyword>
<dbReference type="PANTHER" id="PTHR32308">
    <property type="entry name" value="LYASE BETA SUBUNIT, PUTATIVE (AFU_ORTHOLOGUE AFUA_4G13030)-RELATED"/>
    <property type="match status" value="1"/>
</dbReference>
<dbReference type="SUPFAM" id="SSF51621">
    <property type="entry name" value="Phosphoenolpyruvate/pyruvate domain"/>
    <property type="match status" value="1"/>
</dbReference>
<dbReference type="RefSeq" id="WP_185987464.1">
    <property type="nucleotide sequence ID" value="NZ_BAAALZ010000001.1"/>
</dbReference>
<dbReference type="GO" id="GO:0000287">
    <property type="term" value="F:magnesium ion binding"/>
    <property type="evidence" value="ECO:0007669"/>
    <property type="project" value="TreeGrafter"/>
</dbReference>
<dbReference type="Gene3D" id="3.20.20.60">
    <property type="entry name" value="Phosphoenolpyruvate-binding domains"/>
    <property type="match status" value="1"/>
</dbReference>
<evidence type="ECO:0000256" key="2">
    <source>
        <dbReference type="ARBA" id="ARBA00022723"/>
    </source>
</evidence>